<evidence type="ECO:0000256" key="6">
    <source>
        <dbReference type="ARBA" id="ARBA00023136"/>
    </source>
</evidence>
<feature type="transmembrane region" description="Helical" evidence="9">
    <location>
        <begin position="278"/>
        <end position="300"/>
    </location>
</feature>
<dbReference type="CDD" id="cd04590">
    <property type="entry name" value="CBS_pair_CorC_HlyC_assoc"/>
    <property type="match status" value="1"/>
</dbReference>
<feature type="domain" description="CNNM transmembrane" evidence="11">
    <location>
        <begin position="153"/>
        <end position="339"/>
    </location>
</feature>
<sequence length="597" mass="66433">MALQSSTLGWSAFSLGAKPFSLLHCCRYKAVPVRNFRNNNRYPSLYSSTSVQFRGSGSILCTIYEETDVFANGARLGCGVSESSNCPGIPEPNRDFVREIAKRGILFTAIVYGVLVVGCKNVLATEGVVSLSKDIAGQGILAFRNAWPKALLVLKIFKEQGLILALLLGLSAFFSMAETSITTLWPWKVRELAEKEPEDGVFKMLRTDVTRFLTTILIGTTVVNIGATALVTEAATAIFGEAGVSAATGVMTVAILLLTELTPKSIAVHNATEVARVVVRPVAWLSVILYPVGRIVTYLSMGMLKMLGMKGRSEPFVTEEELKLMLRGAELSGAIEEEEQDMIENVLEIKDTHVREVMTPLIDVVAIDGSATLVDFHNLWVTHQYSRVPVFEQRIDNIVGIAYAMDLLDFVQKGEVLESTTAGDMAHKPAYFVPDSMSVWNLLREFRIRKVHMAVVLNEYGGTVGELDNVATILETLQSWAPWDDRDSLKWTLNANGSFTMKSTFLKLTKGSPSIVAPLICHIWKTKILKQVKFFLWSLAYRSLNTHKKIQKSFQHTMLSPSMCCLCFKEEETLDHLFLHCTFTKKAWNTLFRIFDL</sequence>
<dbReference type="FunFam" id="3.10.580.10:FF:000002">
    <property type="entry name" value="Magnesium/cobalt efflux protein CorC"/>
    <property type="match status" value="1"/>
</dbReference>
<evidence type="ECO:0000256" key="5">
    <source>
        <dbReference type="ARBA" id="ARBA00023122"/>
    </source>
</evidence>
<protein>
    <submittedName>
        <fullName evidence="12">DUF21 domain-containing protein</fullName>
    </submittedName>
</protein>
<dbReference type="PROSITE" id="PS51371">
    <property type="entry name" value="CBS"/>
    <property type="match status" value="1"/>
</dbReference>
<reference evidence="12 13" key="1">
    <citation type="submission" date="2019-08" db="EMBL/GenBank/DDBJ databases">
        <title>Draft genome sequences of two oriental melons (Cucumis melo L. var makuwa).</title>
        <authorList>
            <person name="Kwon S.-Y."/>
        </authorList>
    </citation>
    <scope>NUCLEOTIDE SEQUENCE [LARGE SCALE GENOMIC DNA]</scope>
    <source>
        <strain evidence="13">cv. Chang Bougi</strain>
        <tissue evidence="12">Leaf</tissue>
    </source>
</reference>
<keyword evidence="3" id="KW-0677">Repeat</keyword>
<accession>A0A5D3C7R2</accession>
<dbReference type="Pfam" id="PF01595">
    <property type="entry name" value="CNNM"/>
    <property type="match status" value="1"/>
</dbReference>
<dbReference type="EMBL" id="SSTD01012952">
    <property type="protein sequence ID" value="TYK07901.1"/>
    <property type="molecule type" value="Genomic_DNA"/>
</dbReference>
<evidence type="ECO:0000256" key="9">
    <source>
        <dbReference type="SAM" id="Phobius"/>
    </source>
</evidence>
<name>A0A5D3C7R2_CUCMM</name>
<evidence type="ECO:0000256" key="8">
    <source>
        <dbReference type="PROSITE-ProRule" id="PRU01193"/>
    </source>
</evidence>
<comment type="caution">
    <text evidence="12">The sequence shown here is derived from an EMBL/GenBank/DDBJ whole genome shotgun (WGS) entry which is preliminary data.</text>
</comment>
<feature type="transmembrane region" description="Helical" evidence="9">
    <location>
        <begin position="238"/>
        <end position="258"/>
    </location>
</feature>
<comment type="subcellular location">
    <subcellularLocation>
        <location evidence="1">Membrane</location>
        <topology evidence="1">Multi-pass membrane protein</topology>
    </subcellularLocation>
</comment>
<dbReference type="PROSITE" id="PS51846">
    <property type="entry name" value="CNNM"/>
    <property type="match status" value="1"/>
</dbReference>
<organism evidence="12 13">
    <name type="scientific">Cucumis melo var. makuwa</name>
    <name type="common">Oriental melon</name>
    <dbReference type="NCBI Taxonomy" id="1194695"/>
    <lineage>
        <taxon>Eukaryota</taxon>
        <taxon>Viridiplantae</taxon>
        <taxon>Streptophyta</taxon>
        <taxon>Embryophyta</taxon>
        <taxon>Tracheophyta</taxon>
        <taxon>Spermatophyta</taxon>
        <taxon>Magnoliopsida</taxon>
        <taxon>eudicotyledons</taxon>
        <taxon>Gunneridae</taxon>
        <taxon>Pentapetalae</taxon>
        <taxon>rosids</taxon>
        <taxon>fabids</taxon>
        <taxon>Cucurbitales</taxon>
        <taxon>Cucurbitaceae</taxon>
        <taxon>Benincaseae</taxon>
        <taxon>Cucumis</taxon>
    </lineage>
</organism>
<evidence type="ECO:0000313" key="12">
    <source>
        <dbReference type="EMBL" id="TYK07901.1"/>
    </source>
</evidence>
<dbReference type="InterPro" id="IPR044751">
    <property type="entry name" value="Ion_transp-like_CBS"/>
</dbReference>
<dbReference type="Pfam" id="PF13966">
    <property type="entry name" value="zf-RVT"/>
    <property type="match status" value="1"/>
</dbReference>
<evidence type="ECO:0000259" key="11">
    <source>
        <dbReference type="PROSITE" id="PS51846"/>
    </source>
</evidence>
<dbReference type="Proteomes" id="UP000321947">
    <property type="component" value="Unassembled WGS sequence"/>
</dbReference>
<proteinExistence type="predicted"/>
<evidence type="ECO:0000256" key="4">
    <source>
        <dbReference type="ARBA" id="ARBA00022989"/>
    </source>
</evidence>
<feature type="transmembrane region" description="Helical" evidence="9">
    <location>
        <begin position="104"/>
        <end position="123"/>
    </location>
</feature>
<dbReference type="GO" id="GO:0016020">
    <property type="term" value="C:membrane"/>
    <property type="evidence" value="ECO:0007669"/>
    <property type="project" value="UniProtKB-SubCell"/>
</dbReference>
<gene>
    <name evidence="12" type="ORF">E5676_scaffold265G00110</name>
</gene>
<dbReference type="InterPro" id="IPR026960">
    <property type="entry name" value="RVT-Znf"/>
</dbReference>
<dbReference type="PANTHER" id="PTHR22777:SF17">
    <property type="entry name" value="UPF0053 PROTEIN SLL0260"/>
    <property type="match status" value="1"/>
</dbReference>
<keyword evidence="6 8" id="KW-0472">Membrane</keyword>
<evidence type="ECO:0000256" key="7">
    <source>
        <dbReference type="PROSITE-ProRule" id="PRU00703"/>
    </source>
</evidence>
<keyword evidence="5 7" id="KW-0129">CBS domain</keyword>
<dbReference type="Gene3D" id="3.90.1280.20">
    <property type="match status" value="1"/>
</dbReference>
<keyword evidence="4 8" id="KW-1133">Transmembrane helix</keyword>
<dbReference type="InterPro" id="IPR002550">
    <property type="entry name" value="CNNM"/>
</dbReference>
<dbReference type="SUPFAM" id="SSF54631">
    <property type="entry name" value="CBS-domain pair"/>
    <property type="match status" value="1"/>
</dbReference>
<feature type="transmembrane region" description="Helical" evidence="9">
    <location>
        <begin position="161"/>
        <end position="187"/>
    </location>
</feature>
<evidence type="ECO:0000256" key="1">
    <source>
        <dbReference type="ARBA" id="ARBA00004141"/>
    </source>
</evidence>
<dbReference type="InterPro" id="IPR000644">
    <property type="entry name" value="CBS_dom"/>
</dbReference>
<keyword evidence="2 8" id="KW-0812">Transmembrane</keyword>
<evidence type="ECO:0000259" key="10">
    <source>
        <dbReference type="PROSITE" id="PS51371"/>
    </source>
</evidence>
<dbReference type="AlphaFoldDB" id="A0A5D3C7R2"/>
<dbReference type="Pfam" id="PF00571">
    <property type="entry name" value="CBS"/>
    <property type="match status" value="1"/>
</dbReference>
<evidence type="ECO:0000256" key="2">
    <source>
        <dbReference type="ARBA" id="ARBA00022692"/>
    </source>
</evidence>
<feature type="domain" description="CBS" evidence="10">
    <location>
        <begin position="358"/>
        <end position="419"/>
    </location>
</feature>
<evidence type="ECO:0000256" key="3">
    <source>
        <dbReference type="ARBA" id="ARBA00022737"/>
    </source>
</evidence>
<evidence type="ECO:0000313" key="13">
    <source>
        <dbReference type="Proteomes" id="UP000321947"/>
    </source>
</evidence>
<dbReference type="InterPro" id="IPR046342">
    <property type="entry name" value="CBS_dom_sf"/>
</dbReference>
<dbReference type="PANTHER" id="PTHR22777">
    <property type="entry name" value="HEMOLYSIN-RELATED"/>
    <property type="match status" value="1"/>
</dbReference>
<feature type="transmembrane region" description="Helical" evidence="9">
    <location>
        <begin position="212"/>
        <end position="231"/>
    </location>
</feature>
<dbReference type="Gene3D" id="3.10.580.10">
    <property type="entry name" value="CBS-domain"/>
    <property type="match status" value="1"/>
</dbReference>